<gene>
    <name evidence="2" type="ORF">VC81_10050</name>
</gene>
<proteinExistence type="predicted"/>
<feature type="domain" description="Thoeris protein ThsB TIR-like" evidence="1">
    <location>
        <begin position="16"/>
        <end position="104"/>
    </location>
</feature>
<comment type="caution">
    <text evidence="2">The sequence shown here is derived from an EMBL/GenBank/DDBJ whole genome shotgun (WGS) entry which is preliminary data.</text>
</comment>
<evidence type="ECO:0000313" key="2">
    <source>
        <dbReference type="EMBL" id="KJW12225.1"/>
    </source>
</evidence>
<dbReference type="EMBL" id="JZCR01000021">
    <property type="protein sequence ID" value="KJW12225.1"/>
    <property type="molecule type" value="Genomic_DNA"/>
</dbReference>
<evidence type="ECO:0000259" key="1">
    <source>
        <dbReference type="Pfam" id="PF08937"/>
    </source>
</evidence>
<sequence>MGKLLISYQPHDPLAKAFQLQLQRRSADNWDYPAVEFHEQLTDLPATGRKQREQKRQAQRLIKQARQILIVISRDTWQSERVDWEIATAIRYDKQLLAAKLDAANIVPLALISADPQWIDPFDPLALSQRHI</sequence>
<dbReference type="Proteomes" id="UP000033491">
    <property type="component" value="Unassembled WGS sequence"/>
</dbReference>
<protein>
    <recommendedName>
        <fullName evidence="1">Thoeris protein ThsB TIR-like domain-containing protein</fullName>
    </recommendedName>
</protein>
<reference evidence="2 3" key="1">
    <citation type="submission" date="2015-03" db="EMBL/GenBank/DDBJ databases">
        <authorList>
            <person name="Zheng J."/>
            <person name="Ganezle M."/>
        </authorList>
    </citation>
    <scope>NUCLEOTIDE SEQUENCE [LARGE SCALE GENOMIC DNA]</scope>
    <source>
        <strain evidence="2 3">LP38</strain>
    </source>
</reference>
<dbReference type="PATRIC" id="fig|216463.3.peg.1267"/>
<organism evidence="2 3">
    <name type="scientific">Levilactobacillus spicheri</name>
    <dbReference type="NCBI Taxonomy" id="216463"/>
    <lineage>
        <taxon>Bacteria</taxon>
        <taxon>Bacillati</taxon>
        <taxon>Bacillota</taxon>
        <taxon>Bacilli</taxon>
        <taxon>Lactobacillales</taxon>
        <taxon>Lactobacillaceae</taxon>
        <taxon>Levilactobacillus</taxon>
    </lineage>
</organism>
<dbReference type="Gene3D" id="3.40.50.11200">
    <property type="match status" value="1"/>
</dbReference>
<dbReference type="RefSeq" id="WP_045807947.1">
    <property type="nucleotide sequence ID" value="NZ_JZCR01000021.1"/>
</dbReference>
<dbReference type="InterPro" id="IPR015032">
    <property type="entry name" value="ThsB__TIR-like_domain"/>
</dbReference>
<dbReference type="AlphaFoldDB" id="A0A0F3RQN6"/>
<dbReference type="OrthoDB" id="2316360at2"/>
<name>A0A0F3RQN6_9LACO</name>
<accession>A0A0F3RQN6</accession>
<evidence type="ECO:0000313" key="3">
    <source>
        <dbReference type="Proteomes" id="UP000033491"/>
    </source>
</evidence>
<dbReference type="Pfam" id="PF08937">
    <property type="entry name" value="ThsB_TIR"/>
    <property type="match status" value="1"/>
</dbReference>